<evidence type="ECO:0000313" key="2">
    <source>
        <dbReference type="EMBL" id="TID22263.1"/>
    </source>
</evidence>
<dbReference type="OrthoDB" id="5285218at2759"/>
<feature type="compositionally biased region" description="Low complexity" evidence="1">
    <location>
        <begin position="55"/>
        <end position="82"/>
    </location>
</feature>
<keyword evidence="3" id="KW-1185">Reference proteome</keyword>
<feature type="region of interest" description="Disordered" evidence="1">
    <location>
        <begin position="46"/>
        <end position="109"/>
    </location>
</feature>
<dbReference type="Proteomes" id="UP000298493">
    <property type="component" value="Unassembled WGS sequence"/>
</dbReference>
<proteinExistence type="predicted"/>
<protein>
    <submittedName>
        <fullName evidence="2">Putative mannosyl-oligosaccharide alpha-1-2-mannosidase</fullName>
    </submittedName>
</protein>
<sequence>MGLMDKLQAKMEINRIEDRYVKRVNRNAFASDAQYVNGEYVFKCRQSVESPPSRSLKQPTSSKPSKSSSSNSISKTSTNRSSSSRDSDLTISSGGSGKSGSTSKWSVFS</sequence>
<evidence type="ECO:0000256" key="1">
    <source>
        <dbReference type="SAM" id="MobiDB-lite"/>
    </source>
</evidence>
<dbReference type="EMBL" id="SNSC02000008">
    <property type="protein sequence ID" value="TID22263.1"/>
    <property type="molecule type" value="Genomic_DNA"/>
</dbReference>
<reference evidence="2 3" key="1">
    <citation type="submission" date="2019-04" db="EMBL/GenBank/DDBJ databases">
        <title>High contiguity whole genome sequence and gene annotation resource for two Venturia nashicola isolates.</title>
        <authorList>
            <person name="Prokchorchik M."/>
            <person name="Won K."/>
            <person name="Lee Y."/>
            <person name="Choi E.D."/>
            <person name="Segonzac C."/>
            <person name="Sohn K.H."/>
        </authorList>
    </citation>
    <scope>NUCLEOTIDE SEQUENCE [LARGE SCALE GENOMIC DNA]</scope>
    <source>
        <strain evidence="2 3">PRI2</strain>
    </source>
</reference>
<accession>A0A4Z1P111</accession>
<gene>
    <name evidence="2" type="ORF">E6O75_ATG11057</name>
</gene>
<feature type="compositionally biased region" description="Low complexity" evidence="1">
    <location>
        <begin position="89"/>
        <end position="109"/>
    </location>
</feature>
<name>A0A4Z1P111_9PEZI</name>
<comment type="caution">
    <text evidence="2">The sequence shown here is derived from an EMBL/GenBank/DDBJ whole genome shotgun (WGS) entry which is preliminary data.</text>
</comment>
<evidence type="ECO:0000313" key="3">
    <source>
        <dbReference type="Proteomes" id="UP000298493"/>
    </source>
</evidence>
<dbReference type="AlphaFoldDB" id="A0A4Z1P111"/>
<organism evidence="2 3">
    <name type="scientific">Venturia nashicola</name>
    <dbReference type="NCBI Taxonomy" id="86259"/>
    <lineage>
        <taxon>Eukaryota</taxon>
        <taxon>Fungi</taxon>
        <taxon>Dikarya</taxon>
        <taxon>Ascomycota</taxon>
        <taxon>Pezizomycotina</taxon>
        <taxon>Dothideomycetes</taxon>
        <taxon>Pleosporomycetidae</taxon>
        <taxon>Venturiales</taxon>
        <taxon>Venturiaceae</taxon>
        <taxon>Venturia</taxon>
    </lineage>
</organism>